<organism evidence="7 8">
    <name type="scientific">Usitatibacter rugosus</name>
    <dbReference type="NCBI Taxonomy" id="2732067"/>
    <lineage>
        <taxon>Bacteria</taxon>
        <taxon>Pseudomonadati</taxon>
        <taxon>Pseudomonadota</taxon>
        <taxon>Betaproteobacteria</taxon>
        <taxon>Nitrosomonadales</taxon>
        <taxon>Usitatibacteraceae</taxon>
        <taxon>Usitatibacter</taxon>
    </lineage>
</organism>
<keyword evidence="3" id="KW-0479">Metal-binding</keyword>
<evidence type="ECO:0000256" key="3">
    <source>
        <dbReference type="ARBA" id="ARBA00022723"/>
    </source>
</evidence>
<dbReference type="InterPro" id="IPR050377">
    <property type="entry name" value="Radical_SAM_PqqE_MftC-like"/>
</dbReference>
<evidence type="ECO:0000256" key="1">
    <source>
        <dbReference type="ARBA" id="ARBA00001966"/>
    </source>
</evidence>
<dbReference type="CDD" id="cd01335">
    <property type="entry name" value="Radical_SAM"/>
    <property type="match status" value="1"/>
</dbReference>
<dbReference type="PANTHER" id="PTHR11228">
    <property type="entry name" value="RADICAL SAM DOMAIN PROTEIN"/>
    <property type="match status" value="1"/>
</dbReference>
<dbReference type="InterPro" id="IPR013785">
    <property type="entry name" value="Aldolase_TIM"/>
</dbReference>
<keyword evidence="8" id="KW-1185">Reference proteome</keyword>
<evidence type="ECO:0000259" key="6">
    <source>
        <dbReference type="Pfam" id="PF04055"/>
    </source>
</evidence>
<evidence type="ECO:0000313" key="7">
    <source>
        <dbReference type="EMBL" id="QJR10590.1"/>
    </source>
</evidence>
<evidence type="ECO:0000256" key="4">
    <source>
        <dbReference type="ARBA" id="ARBA00023004"/>
    </source>
</evidence>
<comment type="cofactor">
    <cofactor evidence="1">
        <name>[4Fe-4S] cluster</name>
        <dbReference type="ChEBI" id="CHEBI:49883"/>
    </cofactor>
</comment>
<evidence type="ECO:0000256" key="2">
    <source>
        <dbReference type="ARBA" id="ARBA00022691"/>
    </source>
</evidence>
<keyword evidence="4" id="KW-0408">Iron</keyword>
<dbReference type="InterPro" id="IPR007197">
    <property type="entry name" value="rSAM"/>
</dbReference>
<dbReference type="GO" id="GO:0003824">
    <property type="term" value="F:catalytic activity"/>
    <property type="evidence" value="ECO:0007669"/>
    <property type="project" value="InterPro"/>
</dbReference>
<reference evidence="7 8" key="1">
    <citation type="submission" date="2020-04" db="EMBL/GenBank/DDBJ databases">
        <title>Usitatibacter rugosus gen. nov., sp. nov. and Usitatibacter palustris sp. nov., novel members of Usitatibacteraceae fam. nov. within the order Nitrosomonadales isolated from soil.</title>
        <authorList>
            <person name="Huber K.J."/>
            <person name="Neumann-Schaal M."/>
            <person name="Geppert A."/>
            <person name="Luckner M."/>
            <person name="Wanner G."/>
            <person name="Overmann J."/>
        </authorList>
    </citation>
    <scope>NUCLEOTIDE SEQUENCE [LARGE SCALE GENOMIC DNA]</scope>
    <source>
        <strain evidence="7 8">0125_3</strain>
    </source>
</reference>
<dbReference type="AlphaFoldDB" id="A0A6M4GTC6"/>
<keyword evidence="2" id="KW-0949">S-adenosyl-L-methionine</keyword>
<dbReference type="KEGG" id="uru:DSM104443_01654"/>
<evidence type="ECO:0000256" key="5">
    <source>
        <dbReference type="ARBA" id="ARBA00023014"/>
    </source>
</evidence>
<evidence type="ECO:0000313" key="8">
    <source>
        <dbReference type="Proteomes" id="UP000501534"/>
    </source>
</evidence>
<name>A0A6M4GTC6_9PROT</name>
<proteinExistence type="predicted"/>
<gene>
    <name evidence="7" type="primary">moaA_1</name>
    <name evidence="7" type="ORF">DSM104443_01654</name>
</gene>
<dbReference type="Proteomes" id="UP000501534">
    <property type="component" value="Chromosome"/>
</dbReference>
<dbReference type="EMBL" id="CP053069">
    <property type="protein sequence ID" value="QJR10590.1"/>
    <property type="molecule type" value="Genomic_DNA"/>
</dbReference>
<accession>A0A6M4GTC6</accession>
<dbReference type="Gene3D" id="3.20.20.70">
    <property type="entry name" value="Aldolase class I"/>
    <property type="match status" value="1"/>
</dbReference>
<keyword evidence="5" id="KW-0411">Iron-sulfur</keyword>
<dbReference type="InterPro" id="IPR058240">
    <property type="entry name" value="rSAM_sf"/>
</dbReference>
<dbReference type="GO" id="GO:0046872">
    <property type="term" value="F:metal ion binding"/>
    <property type="evidence" value="ECO:0007669"/>
    <property type="project" value="UniProtKB-KW"/>
</dbReference>
<protein>
    <submittedName>
        <fullName evidence="7">GTP 3',8-cyclase</fullName>
    </submittedName>
</protein>
<sequence>MRGGAPNDRAVRRIVNLELHVAHGCNLTCESCSHYSNQGHKGMLGLDEARQWLSPWAGRLDPQIFSLLGGEPAINPRLTDFVALSREYFPQAHLRIVTNGFFLHRHPELPRALREHGNAALRLSVHHDGPEYREKLAPVYELLGEWQREHGTHLVIYPSVGQWTRRYKGFGAAMEPYDDRQPRSSWEHCTAKVCPQVFEGRIWKCAPLAYLGMQHEKYGLSEAWKPYLGYAPLEPGCTDAELQAFFDREEESHCGMCPAKPERFALPSPIPRVTRAA</sequence>
<feature type="domain" description="Radical SAM core" evidence="6">
    <location>
        <begin position="21"/>
        <end position="136"/>
    </location>
</feature>
<dbReference type="PANTHER" id="PTHR11228:SF7">
    <property type="entry name" value="PQQA PEPTIDE CYCLASE"/>
    <property type="match status" value="1"/>
</dbReference>
<dbReference type="SUPFAM" id="SSF102114">
    <property type="entry name" value="Radical SAM enzymes"/>
    <property type="match status" value="1"/>
</dbReference>
<dbReference type="SFLD" id="SFLDS00029">
    <property type="entry name" value="Radical_SAM"/>
    <property type="match status" value="1"/>
</dbReference>
<dbReference type="Pfam" id="PF04055">
    <property type="entry name" value="Radical_SAM"/>
    <property type="match status" value="1"/>
</dbReference>
<dbReference type="GO" id="GO:0051536">
    <property type="term" value="F:iron-sulfur cluster binding"/>
    <property type="evidence" value="ECO:0007669"/>
    <property type="project" value="UniProtKB-KW"/>
</dbReference>